<dbReference type="Pfam" id="PF19086">
    <property type="entry name" value="Terpene_syn_C_2"/>
    <property type="match status" value="1"/>
</dbReference>
<dbReference type="PANTHER" id="PTHR35201:SF4">
    <property type="entry name" value="BETA-PINACENE SYNTHASE-RELATED"/>
    <property type="match status" value="1"/>
</dbReference>
<evidence type="ECO:0000256" key="2">
    <source>
        <dbReference type="ARBA" id="ARBA00006333"/>
    </source>
</evidence>
<reference evidence="7" key="1">
    <citation type="submission" date="2020-05" db="EMBL/GenBank/DDBJ databases">
        <title>Mycena genomes resolve the evolution of fungal bioluminescence.</title>
        <authorList>
            <person name="Tsai I.J."/>
        </authorList>
    </citation>
    <scope>NUCLEOTIDE SEQUENCE</scope>
    <source>
        <strain evidence="7">171206Taipei</strain>
    </source>
</reference>
<dbReference type="PANTHER" id="PTHR35201">
    <property type="entry name" value="TERPENE SYNTHASE"/>
    <property type="match status" value="1"/>
</dbReference>
<evidence type="ECO:0000256" key="6">
    <source>
        <dbReference type="RuleBase" id="RU366034"/>
    </source>
</evidence>
<dbReference type="Gene3D" id="1.10.600.10">
    <property type="entry name" value="Farnesyl Diphosphate Synthase"/>
    <property type="match status" value="1"/>
</dbReference>
<comment type="cofactor">
    <cofactor evidence="1 6">
        <name>Mg(2+)</name>
        <dbReference type="ChEBI" id="CHEBI:18420"/>
    </cofactor>
</comment>
<comment type="similarity">
    <text evidence="2 6">Belongs to the terpene synthase family.</text>
</comment>
<organism evidence="7 8">
    <name type="scientific">Mycena indigotica</name>
    <dbReference type="NCBI Taxonomy" id="2126181"/>
    <lineage>
        <taxon>Eukaryota</taxon>
        <taxon>Fungi</taxon>
        <taxon>Dikarya</taxon>
        <taxon>Basidiomycota</taxon>
        <taxon>Agaricomycotina</taxon>
        <taxon>Agaricomycetes</taxon>
        <taxon>Agaricomycetidae</taxon>
        <taxon>Agaricales</taxon>
        <taxon>Marasmiineae</taxon>
        <taxon>Mycenaceae</taxon>
        <taxon>Mycena</taxon>
    </lineage>
</organism>
<dbReference type="RefSeq" id="XP_037219607.1">
    <property type="nucleotide sequence ID" value="XM_037363963.1"/>
</dbReference>
<evidence type="ECO:0000313" key="8">
    <source>
        <dbReference type="Proteomes" id="UP000636479"/>
    </source>
</evidence>
<keyword evidence="5 6" id="KW-0456">Lyase</keyword>
<dbReference type="EC" id="4.2.3.-" evidence="6"/>
<gene>
    <name evidence="7" type="ORF">MIND_00726200</name>
</gene>
<dbReference type="GeneID" id="59346479"/>
<dbReference type="EMBL" id="JACAZF010000006">
    <property type="protein sequence ID" value="KAF7301607.1"/>
    <property type="molecule type" value="Genomic_DNA"/>
</dbReference>
<dbReference type="Proteomes" id="UP000636479">
    <property type="component" value="Unassembled WGS sequence"/>
</dbReference>
<dbReference type="GO" id="GO:0010333">
    <property type="term" value="F:terpene synthase activity"/>
    <property type="evidence" value="ECO:0007669"/>
    <property type="project" value="InterPro"/>
</dbReference>
<keyword evidence="8" id="KW-1185">Reference proteome</keyword>
<dbReference type="AlphaFoldDB" id="A0A8H6W1J0"/>
<comment type="caution">
    <text evidence="7">The sequence shown here is derived from an EMBL/GenBank/DDBJ whole genome shotgun (WGS) entry which is preliminary data.</text>
</comment>
<dbReference type="SUPFAM" id="SSF48576">
    <property type="entry name" value="Terpenoid synthases"/>
    <property type="match status" value="1"/>
</dbReference>
<protein>
    <recommendedName>
        <fullName evidence="6">Terpene synthase</fullName>
        <ecNumber evidence="6">4.2.3.-</ecNumber>
    </recommendedName>
</protein>
<evidence type="ECO:0000256" key="5">
    <source>
        <dbReference type="ARBA" id="ARBA00023239"/>
    </source>
</evidence>
<dbReference type="GO" id="GO:0008299">
    <property type="term" value="P:isoprenoid biosynthetic process"/>
    <property type="evidence" value="ECO:0007669"/>
    <property type="project" value="UniProtKB-ARBA"/>
</dbReference>
<dbReference type="InterPro" id="IPR034686">
    <property type="entry name" value="Terpene_cyclase-like_2"/>
</dbReference>
<name>A0A8H6W1J0_9AGAR</name>
<keyword evidence="4 6" id="KW-0460">Magnesium</keyword>
<proteinExistence type="inferred from homology"/>
<evidence type="ECO:0000313" key="7">
    <source>
        <dbReference type="EMBL" id="KAF7301607.1"/>
    </source>
</evidence>
<sequence length="262" mass="29117">MMMFLILEQLTDTPATVETSRKWAAEFVDAIQNVDAPKVTKEGPAAILQHLGSKVIAAIDPPYRAGYIASNLLLAEGVVQEAIDREDGALQTSLTSYIQTRRKSIGALPFHYLDLWIWQLEIPEPVSNHPHIQTMVDAAVDLVGLGNDIYSYRKEYLEDGAKHNFVTVAMNDPSTGIQAGDIPTAMNFAVDQFKTTLARVEQLKNSLPSFDEHPGLGPTLDRYVELMMDSVTGNIEWSVACKRYSLFEDVETRKKGYVTIPS</sequence>
<evidence type="ECO:0000256" key="1">
    <source>
        <dbReference type="ARBA" id="ARBA00001946"/>
    </source>
</evidence>
<evidence type="ECO:0000256" key="3">
    <source>
        <dbReference type="ARBA" id="ARBA00022723"/>
    </source>
</evidence>
<dbReference type="InterPro" id="IPR008949">
    <property type="entry name" value="Isoprenoid_synthase_dom_sf"/>
</dbReference>
<dbReference type="GO" id="GO:0046872">
    <property type="term" value="F:metal ion binding"/>
    <property type="evidence" value="ECO:0007669"/>
    <property type="project" value="UniProtKB-KW"/>
</dbReference>
<keyword evidence="3 6" id="KW-0479">Metal-binding</keyword>
<dbReference type="OrthoDB" id="6486656at2759"/>
<evidence type="ECO:0000256" key="4">
    <source>
        <dbReference type="ARBA" id="ARBA00022842"/>
    </source>
</evidence>
<accession>A0A8H6W1J0</accession>